<evidence type="ECO:0000256" key="3">
    <source>
        <dbReference type="ARBA" id="ARBA00023125"/>
    </source>
</evidence>
<keyword evidence="8" id="KW-1185">Reference proteome</keyword>
<evidence type="ECO:0000259" key="5">
    <source>
        <dbReference type="Pfam" id="PF01609"/>
    </source>
</evidence>
<dbReference type="RefSeq" id="WP_105533894.1">
    <property type="nucleotide sequence ID" value="NZ_PUGF01000028.1"/>
</dbReference>
<evidence type="ECO:0000256" key="2">
    <source>
        <dbReference type="ARBA" id="ARBA00022578"/>
    </source>
</evidence>
<dbReference type="GO" id="GO:0004803">
    <property type="term" value="F:transposase activity"/>
    <property type="evidence" value="ECO:0007669"/>
    <property type="project" value="InterPro"/>
</dbReference>
<evidence type="ECO:0000313" key="7">
    <source>
        <dbReference type="EMBL" id="PRC91162.1"/>
    </source>
</evidence>
<dbReference type="AlphaFoldDB" id="A0A2S9GTW0"/>
<accession>A0A2S9GTW0</accession>
<dbReference type="InterPro" id="IPR002559">
    <property type="entry name" value="Transposase_11"/>
</dbReference>
<gene>
    <name evidence="7" type="ORF">S2091_4163</name>
</gene>
<sequence>MPRGSFDAIVEKHKANKYTKQFGYWQHAVAMIYAQLSGASSLRELQAGFNGHAAHHYHLGACAIKKSTLADANSRRKDAVFIDVVQLLMQKASRSVRQQTKEWLCLLDSTPIMLKGREFDRWTDESKTHRTQGLKLHVLYDTQTEVPTWQSITAPNVNDVSKAWDVPLQKGVTYVFDKGYCDDGWWREIDLAGAQFVTRFKNNAGIGIEEELPIAEADKGIVISDQLVRFKHRRTRGQRKSYYERTLRRITIVREDKATPLVLATNDLTRSAKEIAQNYKERWGIELFFKWIKQHLKIKSFYGRTENAVRIQLLTALIGYLLVALHKQTHQIKATLWECLCLLRATLFQRKELDEHRERKRRQREQKMNQYQIGLFA</sequence>
<feature type="domain" description="Transposase IS4-like" evidence="5">
    <location>
        <begin position="101"/>
        <end position="322"/>
    </location>
</feature>
<comment type="caution">
    <text evidence="7">The sequence shown here is derived from an EMBL/GenBank/DDBJ whole genome shotgun (WGS) entry which is preliminary data.</text>
</comment>
<keyword evidence="3" id="KW-0238">DNA-binding</keyword>
<name>A0A2S9GTW0_9BURK</name>
<reference evidence="7 8" key="1">
    <citation type="submission" date="2018-02" db="EMBL/GenBank/DDBJ databases">
        <title>Solimicrobium silvestre gen. nov., sp. nov., isolated from alpine forest soil.</title>
        <authorList>
            <person name="Margesin R."/>
            <person name="Albuquerque L."/>
            <person name="Zhang D.-C."/>
            <person name="Froufe H.J.C."/>
            <person name="Severino R."/>
            <person name="Roxo I."/>
            <person name="Egas C."/>
            <person name="Da Costa M.S."/>
        </authorList>
    </citation>
    <scope>NUCLEOTIDE SEQUENCE [LARGE SCALE GENOMIC DNA]</scope>
    <source>
        <strain evidence="7 8">S20-91</strain>
    </source>
</reference>
<evidence type="ECO:0000256" key="1">
    <source>
        <dbReference type="ARBA" id="ARBA00010075"/>
    </source>
</evidence>
<dbReference type="PANTHER" id="PTHR33258">
    <property type="entry name" value="TRANSPOSASE INSL FOR INSERTION SEQUENCE ELEMENT IS186A-RELATED"/>
    <property type="match status" value="1"/>
</dbReference>
<dbReference type="InterPro" id="IPR047952">
    <property type="entry name" value="Transpos_IS4"/>
</dbReference>
<protein>
    <submittedName>
        <fullName evidence="7">Transposase DDE domain</fullName>
    </submittedName>
</protein>
<dbReference type="InterPro" id="IPR012337">
    <property type="entry name" value="RNaseH-like_sf"/>
</dbReference>
<dbReference type="NCBIfam" id="NF033592">
    <property type="entry name" value="transpos_IS4_1"/>
    <property type="match status" value="1"/>
</dbReference>
<evidence type="ECO:0000256" key="4">
    <source>
        <dbReference type="ARBA" id="ARBA00023172"/>
    </source>
</evidence>
<keyword evidence="2" id="KW-0815">Transposition</keyword>
<dbReference type="Proteomes" id="UP000237839">
    <property type="component" value="Unassembled WGS sequence"/>
</dbReference>
<keyword evidence="4" id="KW-0233">DNA recombination</keyword>
<dbReference type="PANTHER" id="PTHR33258:SF1">
    <property type="entry name" value="TRANSPOSASE INSL FOR INSERTION SEQUENCE ELEMENT IS186A-RELATED"/>
    <property type="match status" value="1"/>
</dbReference>
<dbReference type="InterPro" id="IPR025399">
    <property type="entry name" value="DUF4372"/>
</dbReference>
<dbReference type="Pfam" id="PF14294">
    <property type="entry name" value="DUF4372"/>
    <property type="match status" value="1"/>
</dbReference>
<evidence type="ECO:0000259" key="6">
    <source>
        <dbReference type="Pfam" id="PF14294"/>
    </source>
</evidence>
<dbReference type="SUPFAM" id="SSF53098">
    <property type="entry name" value="Ribonuclease H-like"/>
    <property type="match status" value="1"/>
</dbReference>
<dbReference type="EMBL" id="PUGF01000028">
    <property type="protein sequence ID" value="PRC91162.1"/>
    <property type="molecule type" value="Genomic_DNA"/>
</dbReference>
<dbReference type="Gene3D" id="3.90.350.10">
    <property type="entry name" value="Transposase Inhibitor Protein From Tn5, Chain A, domain 1"/>
    <property type="match status" value="1"/>
</dbReference>
<proteinExistence type="inferred from homology"/>
<evidence type="ECO:0000313" key="8">
    <source>
        <dbReference type="Proteomes" id="UP000237839"/>
    </source>
</evidence>
<organism evidence="7 8">
    <name type="scientific">Solimicrobium silvestre</name>
    <dbReference type="NCBI Taxonomy" id="2099400"/>
    <lineage>
        <taxon>Bacteria</taxon>
        <taxon>Pseudomonadati</taxon>
        <taxon>Pseudomonadota</taxon>
        <taxon>Betaproteobacteria</taxon>
        <taxon>Burkholderiales</taxon>
        <taxon>Oxalobacteraceae</taxon>
        <taxon>Solimicrobium</taxon>
    </lineage>
</organism>
<dbReference type="Pfam" id="PF01609">
    <property type="entry name" value="DDE_Tnp_1"/>
    <property type="match status" value="1"/>
</dbReference>
<dbReference type="GO" id="GO:0006313">
    <property type="term" value="P:DNA transposition"/>
    <property type="evidence" value="ECO:0007669"/>
    <property type="project" value="InterPro"/>
</dbReference>
<feature type="domain" description="DUF4372" evidence="6">
    <location>
        <begin position="2"/>
        <end position="61"/>
    </location>
</feature>
<dbReference type="GO" id="GO:0003677">
    <property type="term" value="F:DNA binding"/>
    <property type="evidence" value="ECO:0007669"/>
    <property type="project" value="UniProtKB-KW"/>
</dbReference>
<dbReference type="OrthoDB" id="9796012at2"/>
<comment type="similarity">
    <text evidence="1">Belongs to the transposase 11 family.</text>
</comment>